<dbReference type="Proteomes" id="UP001501705">
    <property type="component" value="Unassembled WGS sequence"/>
</dbReference>
<sequence length="473" mass="52370">MTTIYERDNCRLTLELADRIEYTLEADTHHIVSTPLSGLNTLIAYLEQPGHRASTDDSDRLADVSRAAAVRDDFERYAPGTIAAELRRWCHQAGLSAEWSIDGRSTHREHIISTVPQPFTDRTITLSVAFWTPGDADEISFTEEYRAPAEILGYSYGLSLAYDALPHLLKAPTSGNLEDQLVASIHQLVANGTINPLAGQGAVRDQFATWCRGSGVRTRPRGIDRRETLIQVPTQPDQQAAITLTIASATKQISFQEGWGPEGQPWRDALYQLQFDHGQLDKLLPWLANRAPIDSRLQPDDAMVAAWRVLADRGDLTPRRPMEIRDRVAGWLTEAGVAFRSYGSAWRETLLRVHRPNDCIFTLTLTIDPDARDKGILFTEFYDYGPSGDDPGREYGYSVHAPYAALEVLADAYAPGADGPAPERLINAFKDLVATGVLGDGMALKTNQAIVLRDFQAAGIDATPDVWVWLNSD</sequence>
<accession>A0ABP4PB49</accession>
<comment type="caution">
    <text evidence="1">The sequence shown here is derived from an EMBL/GenBank/DDBJ whole genome shotgun (WGS) entry which is preliminary data.</text>
</comment>
<name>A0ABP4PB49_9ACTN</name>
<organism evidence="1 2">
    <name type="scientific">Kribbella hippodromi</name>
    <dbReference type="NCBI Taxonomy" id="434347"/>
    <lineage>
        <taxon>Bacteria</taxon>
        <taxon>Bacillati</taxon>
        <taxon>Actinomycetota</taxon>
        <taxon>Actinomycetes</taxon>
        <taxon>Propionibacteriales</taxon>
        <taxon>Kribbellaceae</taxon>
        <taxon>Kribbella</taxon>
    </lineage>
</organism>
<gene>
    <name evidence="1" type="ORF">GCM10009804_37320</name>
</gene>
<protein>
    <submittedName>
        <fullName evidence="1">Uncharacterized protein</fullName>
    </submittedName>
</protein>
<evidence type="ECO:0000313" key="1">
    <source>
        <dbReference type="EMBL" id="GAA1577257.1"/>
    </source>
</evidence>
<dbReference type="RefSeq" id="WP_344234839.1">
    <property type="nucleotide sequence ID" value="NZ_BAAAPH010000011.1"/>
</dbReference>
<proteinExistence type="predicted"/>
<dbReference type="EMBL" id="BAAAPH010000011">
    <property type="protein sequence ID" value="GAA1577257.1"/>
    <property type="molecule type" value="Genomic_DNA"/>
</dbReference>
<keyword evidence="2" id="KW-1185">Reference proteome</keyword>
<evidence type="ECO:0000313" key="2">
    <source>
        <dbReference type="Proteomes" id="UP001501705"/>
    </source>
</evidence>
<reference evidence="2" key="1">
    <citation type="journal article" date="2019" name="Int. J. Syst. Evol. Microbiol.">
        <title>The Global Catalogue of Microorganisms (GCM) 10K type strain sequencing project: providing services to taxonomists for standard genome sequencing and annotation.</title>
        <authorList>
            <consortium name="The Broad Institute Genomics Platform"/>
            <consortium name="The Broad Institute Genome Sequencing Center for Infectious Disease"/>
            <person name="Wu L."/>
            <person name="Ma J."/>
        </authorList>
    </citation>
    <scope>NUCLEOTIDE SEQUENCE [LARGE SCALE GENOMIC DNA]</scope>
    <source>
        <strain evidence="2">JCM 15572</strain>
    </source>
</reference>